<accession>A0A0V0RK84</accession>
<keyword evidence="3" id="KW-1185">Reference proteome</keyword>
<feature type="region of interest" description="Disordered" evidence="1">
    <location>
        <begin position="259"/>
        <end position="291"/>
    </location>
</feature>
<dbReference type="OrthoDB" id="10493251at2759"/>
<protein>
    <submittedName>
        <fullName evidence="2">Uncharacterized protein</fullName>
    </submittedName>
</protein>
<reference evidence="2 3" key="1">
    <citation type="submission" date="2015-01" db="EMBL/GenBank/DDBJ databases">
        <title>Evolution of Trichinella species and genotypes.</title>
        <authorList>
            <person name="Korhonen P.K."/>
            <person name="Edoardo P."/>
            <person name="Giuseppe L.R."/>
            <person name="Gasser R.B."/>
        </authorList>
    </citation>
    <scope>NUCLEOTIDE SEQUENCE [LARGE SCALE GENOMIC DNA]</scope>
    <source>
        <strain evidence="2">ISS37</strain>
    </source>
</reference>
<evidence type="ECO:0000256" key="1">
    <source>
        <dbReference type="SAM" id="MobiDB-lite"/>
    </source>
</evidence>
<dbReference type="Proteomes" id="UP000054630">
    <property type="component" value="Unassembled WGS sequence"/>
</dbReference>
<name>A0A0V0RK84_9BILA</name>
<evidence type="ECO:0000313" key="3">
    <source>
        <dbReference type="Proteomes" id="UP000054630"/>
    </source>
</evidence>
<sequence length="291" mass="31892">MLLTAQEMVTTERLMAQNVLDHQKAMRPGKVSGSGEYEDLKSALFETLAEHLPAAVFTEKDDSVCYFAVHLRWLFPKSFLSMNVAAEKMLLQQFLVEFSVDDIKAAVLRSSRNCGAGKANGESGHHAQHECRLSQKDQEPIGLTTRKRKFSFTVPFVTVTVADIPELRLAANYCSGMSFTCKGRACKLKYAICFGVGQAGVQGSNIHQFGPDDCAKAETSRGNLPSGSTLGIQNGKKAISKNRCAEEMKSIPAIYDEAAAASTESSTSGNFPPFKRVRSMMYSQQKQTKPQ</sequence>
<proteinExistence type="predicted"/>
<feature type="compositionally biased region" description="Polar residues" evidence="1">
    <location>
        <begin position="281"/>
        <end position="291"/>
    </location>
</feature>
<feature type="compositionally biased region" description="Low complexity" evidence="1">
    <location>
        <begin position="259"/>
        <end position="268"/>
    </location>
</feature>
<organism evidence="2 3">
    <name type="scientific">Trichinella nelsoni</name>
    <dbReference type="NCBI Taxonomy" id="6336"/>
    <lineage>
        <taxon>Eukaryota</taxon>
        <taxon>Metazoa</taxon>
        <taxon>Ecdysozoa</taxon>
        <taxon>Nematoda</taxon>
        <taxon>Enoplea</taxon>
        <taxon>Dorylaimia</taxon>
        <taxon>Trichinellida</taxon>
        <taxon>Trichinellidae</taxon>
        <taxon>Trichinella</taxon>
    </lineage>
</organism>
<dbReference type="EMBL" id="JYDL01000146">
    <property type="protein sequence ID" value="KRX14902.1"/>
    <property type="molecule type" value="Genomic_DNA"/>
</dbReference>
<dbReference type="AlphaFoldDB" id="A0A0V0RK84"/>
<gene>
    <name evidence="2" type="ORF">T07_15172</name>
</gene>
<evidence type="ECO:0000313" key="2">
    <source>
        <dbReference type="EMBL" id="KRX14902.1"/>
    </source>
</evidence>
<comment type="caution">
    <text evidence="2">The sequence shown here is derived from an EMBL/GenBank/DDBJ whole genome shotgun (WGS) entry which is preliminary data.</text>
</comment>